<accession>A0A142K954</accession>
<dbReference type="KEGG" id="vg:29125055"/>
<dbReference type="GeneID" id="29125055"/>
<dbReference type="EMBL" id="KU963248">
    <property type="protein sequence ID" value="AMS02637.1"/>
    <property type="molecule type" value="Genomic_DNA"/>
</dbReference>
<keyword evidence="2" id="KW-1185">Reference proteome</keyword>
<reference evidence="2" key="1">
    <citation type="submission" date="2016-03" db="EMBL/GenBank/DDBJ databases">
        <authorList>
            <person name="Ploux O."/>
        </authorList>
    </citation>
    <scope>NUCLEOTIDE SEQUENCE [LARGE SCALE GENOMIC DNA]</scope>
</reference>
<proteinExistence type="predicted"/>
<dbReference type="Pfam" id="PF23850">
    <property type="entry name" value="DUF7213"/>
    <property type="match status" value="1"/>
</dbReference>
<dbReference type="OrthoDB" id="40690at10239"/>
<protein>
    <submittedName>
        <fullName evidence="1">Uncharacterized protein</fullName>
    </submittedName>
</protein>
<dbReference type="InterPro" id="IPR055637">
    <property type="entry name" value="DUF7213"/>
</dbReference>
<dbReference type="Proteomes" id="UP000201371">
    <property type="component" value="Segment"/>
</dbReference>
<evidence type="ECO:0000313" key="1">
    <source>
        <dbReference type="EMBL" id="AMS02637.1"/>
    </source>
</evidence>
<evidence type="ECO:0000313" key="2">
    <source>
        <dbReference type="Proteomes" id="UP000201371"/>
    </source>
</evidence>
<organism evidence="1 2">
    <name type="scientific">Gordonia phage Yvonnetastic</name>
    <dbReference type="NCBI Taxonomy" id="1821566"/>
    <lineage>
        <taxon>Viruses</taxon>
        <taxon>Duplodnaviria</taxon>
        <taxon>Heunggongvirae</taxon>
        <taxon>Uroviricota</taxon>
        <taxon>Caudoviricetes</taxon>
        <taxon>Yvonnevirus</taxon>
        <taxon>Yvonnevirus yvonnetastic</taxon>
        <taxon>Gordonia virus Yvonnetastic</taxon>
    </lineage>
</organism>
<gene>
    <name evidence="1" type="primary">93</name>
    <name evidence="1" type="ORF">SEA_YVONNETASTIC_93</name>
</gene>
<dbReference type="RefSeq" id="YP_009301147.1">
    <property type="nucleotide sequence ID" value="NC_031230.1"/>
</dbReference>
<name>A0A142K954_9CAUD</name>
<sequence length="90" mass="9659">MSDELESRRVAAYAKLEQVVQELSDISDEEADGELEPNVPTAWALVIGFDYVSDDGGSGGYTGIYPRDGQQAGWKTTGILSQALAYLSGK</sequence>